<dbReference type="SUPFAM" id="SSF53756">
    <property type="entry name" value="UDP-Glycosyltransferase/glycogen phosphorylase"/>
    <property type="match status" value="1"/>
</dbReference>
<dbReference type="AlphaFoldDB" id="A0A7J7ND09"/>
<reference evidence="1 2" key="1">
    <citation type="journal article" date="2020" name="IScience">
        <title>Genome Sequencing of the Endangered Kingdonia uniflora (Circaeasteraceae, Ranunculales) Reveals Potential Mechanisms of Evolutionary Specialization.</title>
        <authorList>
            <person name="Sun Y."/>
            <person name="Deng T."/>
            <person name="Zhang A."/>
            <person name="Moore M.J."/>
            <person name="Landis J.B."/>
            <person name="Lin N."/>
            <person name="Zhang H."/>
            <person name="Zhang X."/>
            <person name="Huang J."/>
            <person name="Zhang X."/>
            <person name="Sun H."/>
            <person name="Wang H."/>
        </authorList>
    </citation>
    <scope>NUCLEOTIDE SEQUENCE [LARGE SCALE GENOMIC DNA]</scope>
    <source>
        <strain evidence="1">TB1705</strain>
        <tissue evidence="1">Leaf</tissue>
    </source>
</reference>
<gene>
    <name evidence="1" type="ORF">GIB67_000715</name>
</gene>
<evidence type="ECO:0000313" key="1">
    <source>
        <dbReference type="EMBL" id="KAF6165131.1"/>
    </source>
</evidence>
<dbReference type="EMBL" id="JACGCM010000859">
    <property type="protein sequence ID" value="KAF6165131.1"/>
    <property type="molecule type" value="Genomic_DNA"/>
</dbReference>
<dbReference type="Gene3D" id="3.40.50.2000">
    <property type="entry name" value="Glycogen Phosphorylase B"/>
    <property type="match status" value="1"/>
</dbReference>
<organism evidence="1 2">
    <name type="scientific">Kingdonia uniflora</name>
    <dbReference type="NCBI Taxonomy" id="39325"/>
    <lineage>
        <taxon>Eukaryota</taxon>
        <taxon>Viridiplantae</taxon>
        <taxon>Streptophyta</taxon>
        <taxon>Embryophyta</taxon>
        <taxon>Tracheophyta</taxon>
        <taxon>Spermatophyta</taxon>
        <taxon>Magnoliopsida</taxon>
        <taxon>Ranunculales</taxon>
        <taxon>Circaeasteraceae</taxon>
        <taxon>Kingdonia</taxon>
    </lineage>
</organism>
<keyword evidence="2" id="KW-1185">Reference proteome</keyword>
<evidence type="ECO:0000313" key="2">
    <source>
        <dbReference type="Proteomes" id="UP000541444"/>
    </source>
</evidence>
<accession>A0A7J7ND09</accession>
<dbReference type="Proteomes" id="UP000541444">
    <property type="component" value="Unassembled WGS sequence"/>
</dbReference>
<protein>
    <submittedName>
        <fullName evidence="1">Uncharacterized protein</fullName>
    </submittedName>
</protein>
<sequence length="362" mass="40260">MGWAMDIAEKMDIERAAFWTVSAGTLAFTFNIEKLLDMGVIDQNAFGLLPNVLPIGLLLENSQLEQPAGNLWPEDVTCLDWLDLQRYRLPHANAEREGFLTWSKKRQCTVMAETKLFGSGNGSDSNNMEKANAVEVECIQSDAEKVKSNTNILILMEEIPDPIKKGSFRFISLGNGQRAKGYLCLIGQRERHFEGKALGTPIRVDIFTRNKDFGYASVLVEIDFSKPMSNNILLKDESVEANSVIEDDEAVEVIASSEDEDNVTTESDEIYAHGEALDYGLRDFVVPKKGSTGPNFKLLDPTLNCSGICDVILFWCASVSAAVKKTHEMGRYNVEMVTDSKDAMKLSQATMWELALAETFDI</sequence>
<comment type="caution">
    <text evidence="1">The sequence shown here is derived from an EMBL/GenBank/DDBJ whole genome shotgun (WGS) entry which is preliminary data.</text>
</comment>
<proteinExistence type="predicted"/>
<name>A0A7J7ND09_9MAGN</name>